<proteinExistence type="predicted"/>
<evidence type="ECO:0000313" key="3">
    <source>
        <dbReference type="Proteomes" id="UP000226191"/>
    </source>
</evidence>
<protein>
    <submittedName>
        <fullName evidence="2">NAD(P)H oxidoreductase</fullName>
    </submittedName>
</protein>
<reference evidence="2 3" key="1">
    <citation type="submission" date="2017-02" db="EMBL/GenBank/DDBJ databases">
        <title>Prevalence of linear plasmids in Cutibacterium acnes isolates obtained from cancerous prostatic tissue.</title>
        <authorList>
            <person name="Davidsson S."/>
            <person name="Bruggemann H."/>
        </authorList>
    </citation>
    <scope>NUCLEOTIDE SEQUENCE [LARGE SCALE GENOMIC DNA]</scope>
    <source>
        <strain evidence="2 3">11-78</strain>
    </source>
</reference>
<name>A0A8B2VDK8_CUTAC</name>
<dbReference type="Proteomes" id="UP000226191">
    <property type="component" value="Unassembled WGS sequence"/>
</dbReference>
<sequence>MGRQSTVTVILSVVMSLRHQRPIPRIAAMHAVTIAGSDETRASCEHSERGARKDTPSHMI</sequence>
<dbReference type="AlphaFoldDB" id="A0A8B2VDK8"/>
<gene>
    <name evidence="2" type="ORF">B1B09_09295</name>
</gene>
<evidence type="ECO:0000313" key="2">
    <source>
        <dbReference type="EMBL" id="PGF33114.1"/>
    </source>
</evidence>
<organism evidence="2 3">
    <name type="scientific">Cutibacterium acnes</name>
    <name type="common">Propionibacterium acnes</name>
    <dbReference type="NCBI Taxonomy" id="1747"/>
    <lineage>
        <taxon>Bacteria</taxon>
        <taxon>Bacillati</taxon>
        <taxon>Actinomycetota</taxon>
        <taxon>Actinomycetes</taxon>
        <taxon>Propionibacteriales</taxon>
        <taxon>Propionibacteriaceae</taxon>
        <taxon>Cutibacterium</taxon>
    </lineage>
</organism>
<evidence type="ECO:0000256" key="1">
    <source>
        <dbReference type="SAM" id="MobiDB-lite"/>
    </source>
</evidence>
<accession>A0A8B2VDK8</accession>
<dbReference type="EMBL" id="MVCE01000004">
    <property type="protein sequence ID" value="PGF33114.1"/>
    <property type="molecule type" value="Genomic_DNA"/>
</dbReference>
<comment type="caution">
    <text evidence="2">The sequence shown here is derived from an EMBL/GenBank/DDBJ whole genome shotgun (WGS) entry which is preliminary data.</text>
</comment>
<feature type="region of interest" description="Disordered" evidence="1">
    <location>
        <begin position="39"/>
        <end position="60"/>
    </location>
</feature>